<accession>M0CFQ9</accession>
<keyword evidence="3" id="KW-1185">Reference proteome</keyword>
<dbReference type="EMBL" id="AOIT01000033">
    <property type="protein sequence ID" value="ELZ21478.1"/>
    <property type="molecule type" value="Genomic_DNA"/>
</dbReference>
<feature type="compositionally biased region" description="Basic and acidic residues" evidence="1">
    <location>
        <begin position="38"/>
        <end position="51"/>
    </location>
</feature>
<dbReference type="PATRIC" id="fig|1230457.4.peg.1672"/>
<evidence type="ECO:0000313" key="3">
    <source>
        <dbReference type="Proteomes" id="UP000011615"/>
    </source>
</evidence>
<proteinExistence type="predicted"/>
<comment type="caution">
    <text evidence="2">The sequence shown here is derived from an EMBL/GenBank/DDBJ whole genome shotgun (WGS) entry which is preliminary data.</text>
</comment>
<feature type="non-terminal residue" evidence="2">
    <location>
        <position position="1"/>
    </location>
</feature>
<organism evidence="2 3">
    <name type="scientific">Natrinema limicola JCM 13563</name>
    <dbReference type="NCBI Taxonomy" id="1230457"/>
    <lineage>
        <taxon>Archaea</taxon>
        <taxon>Methanobacteriati</taxon>
        <taxon>Methanobacteriota</taxon>
        <taxon>Stenosarchaea group</taxon>
        <taxon>Halobacteria</taxon>
        <taxon>Halobacteriales</taxon>
        <taxon>Natrialbaceae</taxon>
        <taxon>Natrinema</taxon>
    </lineage>
</organism>
<feature type="region of interest" description="Disordered" evidence="1">
    <location>
        <begin position="29"/>
        <end position="51"/>
    </location>
</feature>
<dbReference type="Proteomes" id="UP000011615">
    <property type="component" value="Unassembled WGS sequence"/>
</dbReference>
<sequence>VDDEQYERLKEIKNKRGYTWKGLMLEGAEALDTGEPYRASRDTNERDSSPS</sequence>
<dbReference type="AlphaFoldDB" id="M0CFQ9"/>
<gene>
    <name evidence="2" type="ORF">C476_08328</name>
</gene>
<reference evidence="2 3" key="1">
    <citation type="journal article" date="2014" name="PLoS Genet.">
        <title>Phylogenetically driven sequencing of extremely halophilic archaea reveals strategies for static and dynamic osmo-response.</title>
        <authorList>
            <person name="Becker E.A."/>
            <person name="Seitzer P.M."/>
            <person name="Tritt A."/>
            <person name="Larsen D."/>
            <person name="Krusor M."/>
            <person name="Yao A.I."/>
            <person name="Wu D."/>
            <person name="Madern D."/>
            <person name="Eisen J.A."/>
            <person name="Darling A.E."/>
            <person name="Facciotti M.T."/>
        </authorList>
    </citation>
    <scope>NUCLEOTIDE SEQUENCE [LARGE SCALE GENOMIC DNA]</scope>
    <source>
        <strain evidence="2 3">JCM 13563</strain>
    </source>
</reference>
<evidence type="ECO:0000256" key="1">
    <source>
        <dbReference type="SAM" id="MobiDB-lite"/>
    </source>
</evidence>
<evidence type="ECO:0000313" key="2">
    <source>
        <dbReference type="EMBL" id="ELZ21478.1"/>
    </source>
</evidence>
<protein>
    <submittedName>
        <fullName evidence="2">Uncharacterized protein</fullName>
    </submittedName>
</protein>
<dbReference type="eggNOG" id="arCOG10297">
    <property type="taxonomic scope" value="Archaea"/>
</dbReference>
<name>M0CFQ9_9EURY</name>